<reference evidence="9 10" key="1">
    <citation type="submission" date="2019-04" db="EMBL/GenBank/DDBJ databases">
        <authorList>
            <person name="Jiang L."/>
        </authorList>
    </citation>
    <scope>NUCLEOTIDE SEQUENCE [LARGE SCALE GENOMIC DNA]</scope>
    <source>
        <strain evidence="9 10">YIM 131853</strain>
    </source>
</reference>
<dbReference type="EMBL" id="SSSM01000004">
    <property type="protein sequence ID" value="THG31044.1"/>
    <property type="molecule type" value="Genomic_DNA"/>
</dbReference>
<evidence type="ECO:0000256" key="8">
    <source>
        <dbReference type="RuleBase" id="RU364068"/>
    </source>
</evidence>
<feature type="binding site" evidence="7">
    <location>
        <position position="226"/>
    </location>
    <ligand>
        <name>Mg(2+)</name>
        <dbReference type="ChEBI" id="CHEBI:18420"/>
        <label>1</label>
        <note>catalytic</note>
    </ligand>
</feature>
<accession>A0A4S4FLS6</accession>
<dbReference type="InterPro" id="IPR000760">
    <property type="entry name" value="Inositol_monophosphatase-like"/>
</dbReference>
<proteinExistence type="inferred from homology"/>
<dbReference type="SUPFAM" id="SSF56655">
    <property type="entry name" value="Carbohydrate phosphatase"/>
    <property type="match status" value="1"/>
</dbReference>
<comment type="catalytic activity">
    <reaction evidence="1 8">
        <text>a myo-inositol phosphate + H2O = myo-inositol + phosphate</text>
        <dbReference type="Rhea" id="RHEA:24056"/>
        <dbReference type="ChEBI" id="CHEBI:15377"/>
        <dbReference type="ChEBI" id="CHEBI:17268"/>
        <dbReference type="ChEBI" id="CHEBI:43474"/>
        <dbReference type="ChEBI" id="CHEBI:84139"/>
        <dbReference type="EC" id="3.1.3.25"/>
    </reaction>
</comment>
<comment type="cofactor">
    <cofactor evidence="2 7 8">
        <name>Mg(2+)</name>
        <dbReference type="ChEBI" id="CHEBI:18420"/>
    </cofactor>
</comment>
<evidence type="ECO:0000256" key="5">
    <source>
        <dbReference type="ARBA" id="ARBA00022801"/>
    </source>
</evidence>
<keyword evidence="10" id="KW-1185">Reference proteome</keyword>
<dbReference type="CDD" id="cd01639">
    <property type="entry name" value="IMPase"/>
    <property type="match status" value="1"/>
</dbReference>
<evidence type="ECO:0000256" key="4">
    <source>
        <dbReference type="ARBA" id="ARBA00022723"/>
    </source>
</evidence>
<dbReference type="GO" id="GO:0008934">
    <property type="term" value="F:inositol monophosphate 1-phosphatase activity"/>
    <property type="evidence" value="ECO:0007669"/>
    <property type="project" value="InterPro"/>
</dbReference>
<keyword evidence="5 8" id="KW-0378">Hydrolase</keyword>
<sequence>MTGLPSPDELLAIAIDVAREAGALALSRQEGIEVAATKSSPIDVVTEADRDTEALIRARLSALRPNDGFLGEESGGAAGSTGITWVVDPIDGTVNYLYGIPAWSVSIAAVQSPNADAAADPQTWTALAGVVFNPVNGELFSATAGGGAWLGDRRLAVNTGIPLDRALIATGFSYSLAARDEQLATLTRLGREVRDIRRIGSAALDLCNVASGRYDGYYERYLNAWDLAAGALIAAEAGAIVRGAGETRPDRLLTFAAGSGLADALHPLVDVLRELP</sequence>
<dbReference type="InterPro" id="IPR020550">
    <property type="entry name" value="Inositol_monophosphatase_CS"/>
</dbReference>
<dbReference type="GO" id="GO:0046854">
    <property type="term" value="P:phosphatidylinositol phosphate biosynthetic process"/>
    <property type="evidence" value="ECO:0007669"/>
    <property type="project" value="InterPro"/>
</dbReference>
<keyword evidence="4 7" id="KW-0479">Metal-binding</keyword>
<evidence type="ECO:0000256" key="1">
    <source>
        <dbReference type="ARBA" id="ARBA00001033"/>
    </source>
</evidence>
<dbReference type="Gene3D" id="3.40.190.80">
    <property type="match status" value="1"/>
</dbReference>
<feature type="binding site" evidence="7">
    <location>
        <position position="91"/>
    </location>
    <ligand>
        <name>Mg(2+)</name>
        <dbReference type="ChEBI" id="CHEBI:18420"/>
        <label>1</label>
        <note>catalytic</note>
    </ligand>
</feature>
<evidence type="ECO:0000256" key="6">
    <source>
        <dbReference type="ARBA" id="ARBA00022842"/>
    </source>
</evidence>
<feature type="binding site" evidence="7">
    <location>
        <position position="88"/>
    </location>
    <ligand>
        <name>Mg(2+)</name>
        <dbReference type="ChEBI" id="CHEBI:18420"/>
        <label>1</label>
        <note>catalytic</note>
    </ligand>
</feature>
<dbReference type="GO" id="GO:0046872">
    <property type="term" value="F:metal ion binding"/>
    <property type="evidence" value="ECO:0007669"/>
    <property type="project" value="UniProtKB-KW"/>
</dbReference>
<feature type="binding site" evidence="7">
    <location>
        <position position="90"/>
    </location>
    <ligand>
        <name>Mg(2+)</name>
        <dbReference type="ChEBI" id="CHEBI:18420"/>
        <label>2</label>
    </ligand>
</feature>
<feature type="binding site" evidence="7">
    <location>
        <position position="72"/>
    </location>
    <ligand>
        <name>Mg(2+)</name>
        <dbReference type="ChEBI" id="CHEBI:18420"/>
        <label>1</label>
        <note>catalytic</note>
    </ligand>
</feature>
<dbReference type="Pfam" id="PF00459">
    <property type="entry name" value="Inositol_P"/>
    <property type="match status" value="1"/>
</dbReference>
<dbReference type="InterPro" id="IPR020583">
    <property type="entry name" value="Inositol_monoP_metal-BS"/>
</dbReference>
<dbReference type="RefSeq" id="WP_136427453.1">
    <property type="nucleotide sequence ID" value="NZ_SSSM01000004.1"/>
</dbReference>
<dbReference type="InterPro" id="IPR033942">
    <property type="entry name" value="IMPase"/>
</dbReference>
<dbReference type="AlphaFoldDB" id="A0A4S4FLS6"/>
<evidence type="ECO:0000256" key="7">
    <source>
        <dbReference type="PIRSR" id="PIRSR600760-2"/>
    </source>
</evidence>
<dbReference type="PROSITE" id="PS00630">
    <property type="entry name" value="IMP_2"/>
    <property type="match status" value="1"/>
</dbReference>
<keyword evidence="6 7" id="KW-0460">Magnesium</keyword>
<dbReference type="PANTHER" id="PTHR20854:SF4">
    <property type="entry name" value="INOSITOL-1-MONOPHOSPHATASE-RELATED"/>
    <property type="match status" value="1"/>
</dbReference>
<organism evidence="9 10">
    <name type="scientific">Naasia lichenicola</name>
    <dbReference type="NCBI Taxonomy" id="2565933"/>
    <lineage>
        <taxon>Bacteria</taxon>
        <taxon>Bacillati</taxon>
        <taxon>Actinomycetota</taxon>
        <taxon>Actinomycetes</taxon>
        <taxon>Micrococcales</taxon>
        <taxon>Microbacteriaceae</taxon>
        <taxon>Naasia</taxon>
    </lineage>
</organism>
<dbReference type="PROSITE" id="PS00629">
    <property type="entry name" value="IMP_1"/>
    <property type="match status" value="1"/>
</dbReference>
<dbReference type="GO" id="GO:0006020">
    <property type="term" value="P:inositol metabolic process"/>
    <property type="evidence" value="ECO:0007669"/>
    <property type="project" value="TreeGrafter"/>
</dbReference>
<dbReference type="PANTHER" id="PTHR20854">
    <property type="entry name" value="INOSITOL MONOPHOSPHATASE"/>
    <property type="match status" value="1"/>
</dbReference>
<comment type="similarity">
    <text evidence="3 8">Belongs to the inositol monophosphatase superfamily.</text>
</comment>
<evidence type="ECO:0000256" key="2">
    <source>
        <dbReference type="ARBA" id="ARBA00001946"/>
    </source>
</evidence>
<evidence type="ECO:0000313" key="9">
    <source>
        <dbReference type="EMBL" id="THG31044.1"/>
    </source>
</evidence>
<dbReference type="EC" id="3.1.3.25" evidence="8"/>
<dbReference type="OrthoDB" id="9772456at2"/>
<protein>
    <recommendedName>
        <fullName evidence="8">Inositol-1-monophosphatase</fullName>
        <ecNumber evidence="8">3.1.3.25</ecNumber>
    </recommendedName>
</protein>
<evidence type="ECO:0000256" key="3">
    <source>
        <dbReference type="ARBA" id="ARBA00009759"/>
    </source>
</evidence>
<comment type="caution">
    <text evidence="9">The sequence shown here is derived from an EMBL/GenBank/DDBJ whole genome shotgun (WGS) entry which is preliminary data.</text>
</comment>
<dbReference type="Proteomes" id="UP000309133">
    <property type="component" value="Unassembled WGS sequence"/>
</dbReference>
<dbReference type="PRINTS" id="PR00377">
    <property type="entry name" value="IMPHPHTASES"/>
</dbReference>
<dbReference type="GO" id="GO:0007165">
    <property type="term" value="P:signal transduction"/>
    <property type="evidence" value="ECO:0007669"/>
    <property type="project" value="TreeGrafter"/>
</dbReference>
<evidence type="ECO:0000313" key="10">
    <source>
        <dbReference type="Proteomes" id="UP000309133"/>
    </source>
</evidence>
<gene>
    <name evidence="9" type="ORF">E6C64_10655</name>
</gene>
<dbReference type="Gene3D" id="3.30.540.10">
    <property type="entry name" value="Fructose-1,6-Bisphosphatase, subunit A, domain 1"/>
    <property type="match status" value="1"/>
</dbReference>
<name>A0A4S4FLS6_9MICO</name>